<evidence type="ECO:0000256" key="1">
    <source>
        <dbReference type="SAM" id="MobiDB-lite"/>
    </source>
</evidence>
<protein>
    <submittedName>
        <fullName evidence="2 4">Uncharacterized protein</fullName>
    </submittedName>
</protein>
<evidence type="ECO:0000313" key="4">
    <source>
        <dbReference type="WBParaSite" id="HDID_0000974401-mRNA-1"/>
    </source>
</evidence>
<gene>
    <name evidence="2" type="ORF">HDID_LOCUS9742</name>
</gene>
<reference evidence="4" key="1">
    <citation type="submission" date="2017-02" db="UniProtKB">
        <authorList>
            <consortium name="WormBaseParasite"/>
        </authorList>
    </citation>
    <scope>IDENTIFICATION</scope>
</reference>
<dbReference type="AlphaFoldDB" id="A0A0R3SVV6"/>
<name>A0A0R3SVV6_HYMDI</name>
<accession>A0A0R3SVV6</accession>
<reference evidence="2 3" key="2">
    <citation type="submission" date="2018-11" db="EMBL/GenBank/DDBJ databases">
        <authorList>
            <consortium name="Pathogen Informatics"/>
        </authorList>
    </citation>
    <scope>NUCLEOTIDE SEQUENCE [LARGE SCALE GENOMIC DNA]</scope>
</reference>
<feature type="region of interest" description="Disordered" evidence="1">
    <location>
        <begin position="37"/>
        <end position="66"/>
    </location>
</feature>
<proteinExistence type="predicted"/>
<sequence>MGDKDHKIGLLKDLNKFRSHSSWPAGDGQISRRSICHTAAVSPQHHDEVGAGDSCGEEGPEKDRGT</sequence>
<evidence type="ECO:0000313" key="2">
    <source>
        <dbReference type="EMBL" id="VDL62157.1"/>
    </source>
</evidence>
<dbReference type="Proteomes" id="UP000274504">
    <property type="component" value="Unassembled WGS sequence"/>
</dbReference>
<evidence type="ECO:0000313" key="3">
    <source>
        <dbReference type="Proteomes" id="UP000274504"/>
    </source>
</evidence>
<dbReference type="WBParaSite" id="HDID_0000974401-mRNA-1">
    <property type="protein sequence ID" value="HDID_0000974401-mRNA-1"/>
    <property type="gene ID" value="HDID_0000974401"/>
</dbReference>
<organism evidence="4">
    <name type="scientific">Hymenolepis diminuta</name>
    <name type="common">Rat tapeworm</name>
    <dbReference type="NCBI Taxonomy" id="6216"/>
    <lineage>
        <taxon>Eukaryota</taxon>
        <taxon>Metazoa</taxon>
        <taxon>Spiralia</taxon>
        <taxon>Lophotrochozoa</taxon>
        <taxon>Platyhelminthes</taxon>
        <taxon>Cestoda</taxon>
        <taxon>Eucestoda</taxon>
        <taxon>Cyclophyllidea</taxon>
        <taxon>Hymenolepididae</taxon>
        <taxon>Hymenolepis</taxon>
    </lineage>
</organism>
<dbReference type="EMBL" id="UYSG01011385">
    <property type="protein sequence ID" value="VDL62157.1"/>
    <property type="molecule type" value="Genomic_DNA"/>
</dbReference>